<dbReference type="GO" id="GO:0046872">
    <property type="term" value="F:metal ion binding"/>
    <property type="evidence" value="ECO:0007669"/>
    <property type="project" value="InterPro"/>
</dbReference>
<gene>
    <name evidence="6" type="ORF">TU73_12720</name>
</gene>
<reference evidence="6 7" key="1">
    <citation type="submission" date="2015-02" db="EMBL/GenBank/DDBJ databases">
        <title>Pseudomonas helleri sp. nov. and Pseudomonas weihenstephanensis sp. nov., isolated from raw cows milk.</title>
        <authorList>
            <person name="von Neubeck M."/>
            <person name="Huptas C."/>
            <person name="Wenning M."/>
            <person name="Scherer S."/>
        </authorList>
    </citation>
    <scope>NUCLEOTIDE SEQUENCE [LARGE SCALE GENOMIC DNA]</scope>
    <source>
        <strain evidence="6 7">DSM 17149</strain>
    </source>
</reference>
<dbReference type="RefSeq" id="WP_057012503.1">
    <property type="nucleotide sequence ID" value="NZ_JYLH01000007.1"/>
</dbReference>
<dbReference type="AlphaFoldDB" id="A0A0R2YG97"/>
<feature type="domain" description="ATP-grasp" evidence="5">
    <location>
        <begin position="124"/>
        <end position="340"/>
    </location>
</feature>
<organism evidence="6 7">
    <name type="scientific">Pseudomonas libanensis</name>
    <dbReference type="NCBI Taxonomy" id="75588"/>
    <lineage>
        <taxon>Bacteria</taxon>
        <taxon>Pseudomonadati</taxon>
        <taxon>Pseudomonadota</taxon>
        <taxon>Gammaproteobacteria</taxon>
        <taxon>Pseudomonadales</taxon>
        <taxon>Pseudomonadaceae</taxon>
        <taxon>Pseudomonas</taxon>
    </lineage>
</organism>
<dbReference type="EMBL" id="JYLH01000007">
    <property type="protein sequence ID" value="KRP45284.1"/>
    <property type="molecule type" value="Genomic_DNA"/>
</dbReference>
<dbReference type="InterPro" id="IPR011761">
    <property type="entry name" value="ATP-grasp"/>
</dbReference>
<dbReference type="PATRIC" id="fig|75588.4.peg.4954"/>
<keyword evidence="1" id="KW-0436">Ligase</keyword>
<evidence type="ECO:0000256" key="3">
    <source>
        <dbReference type="ARBA" id="ARBA00022840"/>
    </source>
</evidence>
<keyword evidence="2 4" id="KW-0547">Nucleotide-binding</keyword>
<dbReference type="PANTHER" id="PTHR43585:SF2">
    <property type="entry name" value="ATP-GRASP ENZYME FSQD"/>
    <property type="match status" value="1"/>
</dbReference>
<protein>
    <recommendedName>
        <fullName evidence="5">ATP-grasp domain-containing protein</fullName>
    </recommendedName>
</protein>
<evidence type="ECO:0000256" key="4">
    <source>
        <dbReference type="PROSITE-ProRule" id="PRU00409"/>
    </source>
</evidence>
<keyword evidence="3 4" id="KW-0067">ATP-binding</keyword>
<evidence type="ECO:0000256" key="1">
    <source>
        <dbReference type="ARBA" id="ARBA00022598"/>
    </source>
</evidence>
<sequence>MKPLTIIVIENLIIRLPNLHAIAVAATQAELTMIAVVPDTLTPDDIDALPFRAIPIQDWSSAGLEKMVCSLERYATVVGIGTCIGFFTPEGLLGAQVAELCARRGLPHPPVDALYLANNKFAMRQRLRERNVYTARYARVIGDASLVVAAEHVGFPLILKPVVGLGSSFISRCENIADMRRVFRHYQEHARHGYYTEYFCAHDIGDEHFEPMREMLAEEAINGYEISVECLCTGHHILPLVMHDKLDVEQSSYTSYENLLVSPPVRLTLNEQQQILIYTRVVLNALGLRNTFCHVELRYDSKGRASIIEVNPRVGGMRVRESLLALRGVDFAAVYVQQLLGKPFSFPEPPIASGYHGMSAVYPRVSGILRGIHGVEAARQLPGVLSVNTHIAPGTSIGGDFEEVFAVDAWLRADTPAAIKALDRKVRELIKIDIE</sequence>
<dbReference type="InterPro" id="IPR052032">
    <property type="entry name" value="ATP-dep_AA_Ligase"/>
</dbReference>
<proteinExistence type="predicted"/>
<comment type="caution">
    <text evidence="6">The sequence shown here is derived from an EMBL/GenBank/DDBJ whole genome shotgun (WGS) entry which is preliminary data.</text>
</comment>
<dbReference type="SUPFAM" id="SSF56059">
    <property type="entry name" value="Glutathione synthetase ATP-binding domain-like"/>
    <property type="match status" value="1"/>
</dbReference>
<evidence type="ECO:0000259" key="5">
    <source>
        <dbReference type="PROSITE" id="PS50975"/>
    </source>
</evidence>
<dbReference type="Gene3D" id="3.30.470.20">
    <property type="entry name" value="ATP-grasp fold, B domain"/>
    <property type="match status" value="1"/>
</dbReference>
<dbReference type="Proteomes" id="UP000051446">
    <property type="component" value="Unassembled WGS sequence"/>
</dbReference>
<dbReference type="PANTHER" id="PTHR43585">
    <property type="entry name" value="FUMIPYRROLE BIOSYNTHESIS PROTEIN C"/>
    <property type="match status" value="1"/>
</dbReference>
<accession>A0A0R2YG97</accession>
<evidence type="ECO:0000313" key="7">
    <source>
        <dbReference type="Proteomes" id="UP000051446"/>
    </source>
</evidence>
<dbReference type="Pfam" id="PF18603">
    <property type="entry name" value="LAL_C2"/>
    <property type="match status" value="1"/>
</dbReference>
<evidence type="ECO:0000256" key="2">
    <source>
        <dbReference type="ARBA" id="ARBA00022741"/>
    </source>
</evidence>
<dbReference type="Pfam" id="PF13535">
    <property type="entry name" value="ATP-grasp_4"/>
    <property type="match status" value="1"/>
</dbReference>
<dbReference type="GO" id="GO:0005524">
    <property type="term" value="F:ATP binding"/>
    <property type="evidence" value="ECO:0007669"/>
    <property type="project" value="UniProtKB-UniRule"/>
</dbReference>
<dbReference type="PROSITE" id="PS50975">
    <property type="entry name" value="ATP_GRASP"/>
    <property type="match status" value="1"/>
</dbReference>
<evidence type="ECO:0000313" key="6">
    <source>
        <dbReference type="EMBL" id="KRP45284.1"/>
    </source>
</evidence>
<name>A0A0R2YG97_9PSED</name>
<dbReference type="InterPro" id="IPR040570">
    <property type="entry name" value="LAL_C2"/>
</dbReference>
<dbReference type="GO" id="GO:0016874">
    <property type="term" value="F:ligase activity"/>
    <property type="evidence" value="ECO:0007669"/>
    <property type="project" value="UniProtKB-KW"/>
</dbReference>